<keyword evidence="1" id="KW-0812">Transmembrane</keyword>
<dbReference type="EMBL" id="CAFBQP010000034">
    <property type="protein sequence ID" value="CAB5061380.1"/>
    <property type="molecule type" value="Genomic_DNA"/>
</dbReference>
<name>A0A6J6U2K4_9ZZZZ</name>
<dbReference type="EMBL" id="CAEZXX010000099">
    <property type="protein sequence ID" value="CAB4715942.1"/>
    <property type="molecule type" value="Genomic_DNA"/>
</dbReference>
<feature type="transmembrane region" description="Helical" evidence="1">
    <location>
        <begin position="74"/>
        <end position="98"/>
    </location>
</feature>
<evidence type="ECO:0000313" key="3">
    <source>
        <dbReference type="EMBL" id="CAB4752629.1"/>
    </source>
</evidence>
<protein>
    <submittedName>
        <fullName evidence="3">Unannotated protein</fullName>
    </submittedName>
</protein>
<evidence type="ECO:0000313" key="2">
    <source>
        <dbReference type="EMBL" id="CAB4715942.1"/>
    </source>
</evidence>
<evidence type="ECO:0000313" key="4">
    <source>
        <dbReference type="EMBL" id="CAB4864732.1"/>
    </source>
</evidence>
<feature type="transmembrane region" description="Helical" evidence="1">
    <location>
        <begin position="118"/>
        <end position="138"/>
    </location>
</feature>
<evidence type="ECO:0000256" key="1">
    <source>
        <dbReference type="SAM" id="Phobius"/>
    </source>
</evidence>
<keyword evidence="1" id="KW-1133">Transmembrane helix</keyword>
<organism evidence="3">
    <name type="scientific">freshwater metagenome</name>
    <dbReference type="NCBI Taxonomy" id="449393"/>
    <lineage>
        <taxon>unclassified sequences</taxon>
        <taxon>metagenomes</taxon>
        <taxon>ecological metagenomes</taxon>
    </lineage>
</organism>
<dbReference type="EMBL" id="CAFBLR010000024">
    <property type="protein sequence ID" value="CAB4864732.1"/>
    <property type="molecule type" value="Genomic_DNA"/>
</dbReference>
<accession>A0A6J6U2K4</accession>
<evidence type="ECO:0000313" key="5">
    <source>
        <dbReference type="EMBL" id="CAB5061380.1"/>
    </source>
</evidence>
<reference evidence="3" key="1">
    <citation type="submission" date="2020-05" db="EMBL/GenBank/DDBJ databases">
        <authorList>
            <person name="Chiriac C."/>
            <person name="Salcher M."/>
            <person name="Ghai R."/>
            <person name="Kavagutti S V."/>
        </authorList>
    </citation>
    <scope>NUCLEOTIDE SEQUENCE</scope>
</reference>
<feature type="transmembrane region" description="Helical" evidence="1">
    <location>
        <begin position="46"/>
        <end position="65"/>
    </location>
</feature>
<keyword evidence="1" id="KW-0472">Membrane</keyword>
<sequence>MFFWFIGTAVLAVWFVFHDSRFDYRLLVVGALLPDVIDAPMGGARALHSVTGSVAILLLVMFATFGRRPIRRRLLAVPIGTFLHLVFDGAWANTKVFWWPFGGVGFSDAPLPSWDRGAIGILLEVVGLGLCVWAIRAFGLRDRVRRQRFWKTGVLEPC</sequence>
<proteinExistence type="predicted"/>
<dbReference type="EMBL" id="CAEZYY010000011">
    <property type="protein sequence ID" value="CAB4752629.1"/>
    <property type="molecule type" value="Genomic_DNA"/>
</dbReference>
<dbReference type="AlphaFoldDB" id="A0A6J6U2K4"/>
<gene>
    <name evidence="2" type="ORF">UFOPK2602_01421</name>
    <name evidence="3" type="ORF">UFOPK2806_01110</name>
    <name evidence="4" type="ORF">UFOPK3417_00419</name>
    <name evidence="5" type="ORF">UFOPK4306_01052</name>
</gene>